<feature type="coiled-coil region" evidence="1">
    <location>
        <begin position="171"/>
        <end position="198"/>
    </location>
</feature>
<dbReference type="eggNOG" id="ENOG5032SNR">
    <property type="taxonomic scope" value="Bacteria"/>
</dbReference>
<dbReference type="AlphaFoldDB" id="A0A0A3J4T0"/>
<name>A0A0A3J4T0_9BACL</name>
<evidence type="ECO:0000313" key="2">
    <source>
        <dbReference type="EMBL" id="KGR90173.1"/>
    </source>
</evidence>
<evidence type="ECO:0008006" key="4">
    <source>
        <dbReference type="Google" id="ProtNLM"/>
    </source>
</evidence>
<evidence type="ECO:0000256" key="1">
    <source>
        <dbReference type="SAM" id="Coils"/>
    </source>
</evidence>
<evidence type="ECO:0000313" key="3">
    <source>
        <dbReference type="Proteomes" id="UP000030595"/>
    </source>
</evidence>
<proteinExistence type="predicted"/>
<comment type="caution">
    <text evidence="2">The sequence shown here is derived from an EMBL/GenBank/DDBJ whole genome shotgun (WGS) entry which is preliminary data.</text>
</comment>
<keyword evidence="3" id="KW-1185">Reference proteome</keyword>
<gene>
    <name evidence="2" type="ORF">CD30_13050</name>
</gene>
<reference evidence="2 3" key="1">
    <citation type="submission" date="2014-02" db="EMBL/GenBank/DDBJ databases">
        <title>Draft genome sequence of Lysinibacillus massiliensis CCUG 49529.</title>
        <authorList>
            <person name="Zhang F."/>
            <person name="Wang G."/>
            <person name="Zhang L."/>
        </authorList>
    </citation>
    <scope>NUCLEOTIDE SEQUENCE [LARGE SCALE GENOMIC DNA]</scope>
    <source>
        <strain evidence="2 3">CCUG 49529</strain>
    </source>
</reference>
<accession>A0A0A3J4T0</accession>
<organism evidence="2 3">
    <name type="scientific">Ureibacillus massiliensis 4400831 = CIP 108448 = CCUG 49529</name>
    <dbReference type="NCBI Taxonomy" id="1211035"/>
    <lineage>
        <taxon>Bacteria</taxon>
        <taxon>Bacillati</taxon>
        <taxon>Bacillota</taxon>
        <taxon>Bacilli</taxon>
        <taxon>Bacillales</taxon>
        <taxon>Caryophanaceae</taxon>
        <taxon>Ureibacillus</taxon>
    </lineage>
</organism>
<dbReference type="EMBL" id="JPVQ01000024">
    <property type="protein sequence ID" value="KGR90173.1"/>
    <property type="molecule type" value="Genomic_DNA"/>
</dbReference>
<protein>
    <recommendedName>
        <fullName evidence="4">Virulence-related protein</fullName>
    </recommendedName>
</protein>
<keyword evidence="1" id="KW-0175">Coiled coil</keyword>
<dbReference type="OrthoDB" id="9775356at2"/>
<sequence>MDRKEIVKAIGEHFGVKPKYLGAPNFNYQIETEHETFIVDREGQITTSEGRNVEFEALLNGMIEEEVATPEAEESKGLSIAVTMNGHTGISLTNLVNMINSKQSLIKKALEIEEDIVSDKLVTTLNEAKVGTIEEFQKAICDTKCSCVDFNFDYNEITFKFFRERDSPEKIKAYTQLVELLSEKAQKLKNASAKEKATDNEKFTFRVWLNRLGMIGDEYKETRKLLLQNLTGNSAFRYGKPEKETNIWE</sequence>
<dbReference type="Proteomes" id="UP000030595">
    <property type="component" value="Unassembled WGS sequence"/>
</dbReference>
<dbReference type="RefSeq" id="WP_036177536.1">
    <property type="nucleotide sequence ID" value="NZ_AVCZ01000024.1"/>
</dbReference>